<dbReference type="Gene3D" id="3.40.50.300">
    <property type="entry name" value="P-loop containing nucleotide triphosphate hydrolases"/>
    <property type="match status" value="1"/>
</dbReference>
<reference evidence="10" key="1">
    <citation type="submission" date="2023-03" db="EMBL/GenBank/DDBJ databases">
        <authorList>
            <person name="Julca I."/>
        </authorList>
    </citation>
    <scope>NUCLEOTIDE SEQUENCE</scope>
</reference>
<organism evidence="10 11">
    <name type="scientific">Oldenlandia corymbosa var. corymbosa</name>
    <dbReference type="NCBI Taxonomy" id="529605"/>
    <lineage>
        <taxon>Eukaryota</taxon>
        <taxon>Viridiplantae</taxon>
        <taxon>Streptophyta</taxon>
        <taxon>Embryophyta</taxon>
        <taxon>Tracheophyta</taxon>
        <taxon>Spermatophyta</taxon>
        <taxon>Magnoliopsida</taxon>
        <taxon>eudicotyledons</taxon>
        <taxon>Gunneridae</taxon>
        <taxon>Pentapetalae</taxon>
        <taxon>asterids</taxon>
        <taxon>lamiids</taxon>
        <taxon>Gentianales</taxon>
        <taxon>Rubiaceae</taxon>
        <taxon>Rubioideae</taxon>
        <taxon>Spermacoceae</taxon>
        <taxon>Hedyotis-Oldenlandia complex</taxon>
        <taxon>Oldenlandia</taxon>
    </lineage>
</organism>
<evidence type="ECO:0000256" key="2">
    <source>
        <dbReference type="ARBA" id="ARBA00008894"/>
    </source>
</evidence>
<comment type="function">
    <text evidence="1">Confers resistance to late blight (Phytophthora infestans) races carrying the avirulence gene Avr1. Resistance proteins guard the plant against pathogens that contain an appropriate avirulence protein via an indirect interaction with this avirulence protein. That triggers a defense system including the hypersensitive response, which restricts the pathogen growth.</text>
</comment>
<name>A0AAV1EDB0_OLDCO</name>
<evidence type="ECO:0000313" key="10">
    <source>
        <dbReference type="EMBL" id="CAI9117674.1"/>
    </source>
</evidence>
<keyword evidence="7" id="KW-0067">ATP-binding</keyword>
<keyword evidence="6" id="KW-0611">Plant defense</keyword>
<dbReference type="Gene3D" id="3.80.10.10">
    <property type="entry name" value="Ribonuclease Inhibitor"/>
    <property type="match status" value="1"/>
</dbReference>
<dbReference type="FunFam" id="3.40.50.300:FF:001091">
    <property type="entry name" value="Probable disease resistance protein At1g61300"/>
    <property type="match status" value="1"/>
</dbReference>
<dbReference type="GO" id="GO:0009626">
    <property type="term" value="P:plant-type hypersensitive response"/>
    <property type="evidence" value="ECO:0007669"/>
    <property type="project" value="UniProtKB-KW"/>
</dbReference>
<dbReference type="SUPFAM" id="SSF52058">
    <property type="entry name" value="L domain-like"/>
    <property type="match status" value="1"/>
</dbReference>
<evidence type="ECO:0000256" key="7">
    <source>
        <dbReference type="ARBA" id="ARBA00022840"/>
    </source>
</evidence>
<evidence type="ECO:0000256" key="5">
    <source>
        <dbReference type="ARBA" id="ARBA00022741"/>
    </source>
</evidence>
<evidence type="ECO:0000313" key="11">
    <source>
        <dbReference type="Proteomes" id="UP001161247"/>
    </source>
</evidence>
<evidence type="ECO:0000256" key="6">
    <source>
        <dbReference type="ARBA" id="ARBA00022821"/>
    </source>
</evidence>
<sequence>MVVTAVQTALDVLESLDKQFPKWKSVRIGKMIVILRFLRTFYLYAGKRCRSVHCESTLCILSNIDETVRDHTQEIQSVGLVSMDSDDQVISDAKKQYRTKVSNFFVCIRDTFLQEMQKWYLIFSDDLLQTSDSSRVVELEDAMDSLLENLQDLVQFMSSRRTSTVLIEELEGNVRFLRNFVMFATFRIQDLEHSQMKALLTFVERMVVSVARLTLMFRYDENPQTEHIYDLTKRIKPVESHVFGIYVEVLKEASKLSLSSHHSTLRSQRIVFGNFIDSLIFLLWELFSIDNRCADTFNYQMQNLYGDLTFLRTLLMSHQHKLDDLDEEMHDLIAVVICDAGILVCCLFLKGDEGEVENLDFRFSALVEKFKLIKGEEKAQKFPLLWASNLPQARLSEYDKTYSKMPPTSEYLVLDESVVGLRDEADMMIKQLIKRTKKLDIFSVVGMPGLGKTTFAKKVYNDPSIMFHFDVRSWCCVSQVYSKRSLLLEILGEVVDQIFNKSEDNLAVVLYRHLKGKRYLIVLDDLWDISAWNSLKLSFPDDANGSRILLTSRHHDVALQIKPDRQPYSLRSLTRDESWELLQKNIRYIKGCSPTLTSHGMEVVELCKGLPLMILIVAGILASMEEDNWGEVADGLRKGYELGAFIDTNKLHRLHVQCRREDFEESRLGFPHLHGLFLNADYEESRFAQHWYSIMYSFCQSRLLTVLDLRKINFGSFFPNVIELLVHLRYLALSIDGSATSPRIEVSTLTIPSWIQNLSNLETFILERCQLDVSLPESMWNMKQLRHLCKTGALGCWKFSKENHGPDLENVDTISTVFFSCGHTMKEAMSKFPNIRRLSCNLSTAATPAGDCRNLKLDFMTRLESLTMTQIQHRFLYLRLELPTNLKKLVISNFQLPWSKMSEIGKLPNLEILKLQKSAFVGKIWNLEEGTFTKLRFLKLAGLHLARWNWSESDGTYLPCLETLVLEGCRHLEEIPSGLANLSTLHVIEVFNCKSATHSIERIKEKLEYFGHGDVKIFFHTARRKR</sequence>
<dbReference type="InterPro" id="IPR002182">
    <property type="entry name" value="NB-ARC"/>
</dbReference>
<feature type="domain" description="Late blight resistance protein R1A-like N-terminal" evidence="9">
    <location>
        <begin position="139"/>
        <end position="353"/>
    </location>
</feature>
<dbReference type="InterPro" id="IPR032675">
    <property type="entry name" value="LRR_dom_sf"/>
</dbReference>
<dbReference type="InterPro" id="IPR042197">
    <property type="entry name" value="Apaf_helical"/>
</dbReference>
<protein>
    <submittedName>
        <fullName evidence="10">OLC1v1019121C1</fullName>
    </submittedName>
</protein>
<dbReference type="EMBL" id="OX459126">
    <property type="protein sequence ID" value="CAI9117674.1"/>
    <property type="molecule type" value="Genomic_DNA"/>
</dbReference>
<evidence type="ECO:0000256" key="1">
    <source>
        <dbReference type="ARBA" id="ARBA00002074"/>
    </source>
</evidence>
<dbReference type="Proteomes" id="UP001161247">
    <property type="component" value="Chromosome 9"/>
</dbReference>
<dbReference type="Pfam" id="PF12061">
    <property type="entry name" value="NB-LRR"/>
    <property type="match status" value="1"/>
</dbReference>
<dbReference type="PRINTS" id="PR00364">
    <property type="entry name" value="DISEASERSIST"/>
</dbReference>
<keyword evidence="4" id="KW-0381">Hypersensitive response</keyword>
<dbReference type="GO" id="GO:0043531">
    <property type="term" value="F:ADP binding"/>
    <property type="evidence" value="ECO:0007669"/>
    <property type="project" value="InterPro"/>
</dbReference>
<evidence type="ECO:0000256" key="3">
    <source>
        <dbReference type="ARBA" id="ARBA00022614"/>
    </source>
</evidence>
<dbReference type="InterPro" id="IPR021929">
    <property type="entry name" value="R1A-like_N"/>
</dbReference>
<feature type="domain" description="NB-ARC" evidence="8">
    <location>
        <begin position="425"/>
        <end position="585"/>
    </location>
</feature>
<accession>A0AAV1EDB0</accession>
<keyword evidence="5" id="KW-0547">Nucleotide-binding</keyword>
<evidence type="ECO:0000259" key="8">
    <source>
        <dbReference type="Pfam" id="PF00931"/>
    </source>
</evidence>
<gene>
    <name evidence="10" type="ORF">OLC1_LOCUS23699</name>
</gene>
<dbReference type="GO" id="GO:0005524">
    <property type="term" value="F:ATP binding"/>
    <property type="evidence" value="ECO:0007669"/>
    <property type="project" value="UniProtKB-KW"/>
</dbReference>
<keyword evidence="3" id="KW-0433">Leucine-rich repeat</keyword>
<keyword evidence="11" id="KW-1185">Reference proteome</keyword>
<dbReference type="SUPFAM" id="SSF52540">
    <property type="entry name" value="P-loop containing nucleoside triphosphate hydrolases"/>
    <property type="match status" value="1"/>
</dbReference>
<evidence type="ECO:0000259" key="9">
    <source>
        <dbReference type="Pfam" id="PF12061"/>
    </source>
</evidence>
<dbReference type="PANTHER" id="PTHR36766">
    <property type="entry name" value="PLANT BROAD-SPECTRUM MILDEW RESISTANCE PROTEIN RPW8"/>
    <property type="match status" value="1"/>
</dbReference>
<comment type="similarity">
    <text evidence="2">Belongs to the disease resistance NB-LRR family.</text>
</comment>
<dbReference type="AlphaFoldDB" id="A0AAV1EDB0"/>
<dbReference type="Pfam" id="PF00931">
    <property type="entry name" value="NB-ARC"/>
    <property type="match status" value="1"/>
</dbReference>
<proteinExistence type="inferred from homology"/>
<dbReference type="PANTHER" id="PTHR36766:SF44">
    <property type="entry name" value="NBS-CODING RESISTANCE GENE ANALOG"/>
    <property type="match status" value="1"/>
</dbReference>
<dbReference type="InterPro" id="IPR027417">
    <property type="entry name" value="P-loop_NTPase"/>
</dbReference>
<dbReference type="Gene3D" id="1.10.8.430">
    <property type="entry name" value="Helical domain of apoptotic protease-activating factors"/>
    <property type="match status" value="1"/>
</dbReference>
<evidence type="ECO:0000256" key="4">
    <source>
        <dbReference type="ARBA" id="ARBA00022667"/>
    </source>
</evidence>